<dbReference type="InterPro" id="IPR011009">
    <property type="entry name" value="Kinase-like_dom_sf"/>
</dbReference>
<comment type="caution">
    <text evidence="3">The sequence shown here is derived from an EMBL/GenBank/DDBJ whole genome shotgun (WGS) entry which is preliminary data.</text>
</comment>
<dbReference type="Gene3D" id="3.90.1200.10">
    <property type="match status" value="1"/>
</dbReference>
<dbReference type="Pfam" id="PF01636">
    <property type="entry name" value="APH"/>
    <property type="match status" value="1"/>
</dbReference>
<sequence>MSQTHQVAVTGDVVTKTYVDHARGEHHREWEALTALTETTPGLVPTPLRRTGDPSITMTRLPGSPLGGSLTEQQLDALERALHELWSARPAGLRPISLTGVIQRITSAVSSWTGGGVLGEANAVAGEWLPRAEVLVRPADPVVGHGDPNLANYLWDGQRIRIVDFEDAGLSDRAVELANLVEHLASRQTDWTKFADRFAVDRERYAIARVLWATFWLTLIRPGGPSADRNPPGTAEAQAERVLTLIRQEEGGG</sequence>
<name>A0A561BPL5_9ACTN</name>
<dbReference type="OrthoDB" id="3383851at2"/>
<accession>A0A561BPL5</accession>
<evidence type="ECO:0000313" key="3">
    <source>
        <dbReference type="EMBL" id="TWD80818.1"/>
    </source>
</evidence>
<reference evidence="3 4" key="1">
    <citation type="submission" date="2019-06" db="EMBL/GenBank/DDBJ databases">
        <title>Sequencing the genomes of 1000 actinobacteria strains.</title>
        <authorList>
            <person name="Klenk H.-P."/>
        </authorList>
    </citation>
    <scope>NUCLEOTIDE SEQUENCE [LARGE SCALE GENOMIC DNA]</scope>
    <source>
        <strain evidence="3 4">DSM 24683</strain>
    </source>
</reference>
<organism evidence="3 4">
    <name type="scientific">Kribbella amoyensis</name>
    <dbReference type="NCBI Taxonomy" id="996641"/>
    <lineage>
        <taxon>Bacteria</taxon>
        <taxon>Bacillati</taxon>
        <taxon>Actinomycetota</taxon>
        <taxon>Actinomycetes</taxon>
        <taxon>Propionibacteriales</taxon>
        <taxon>Kribbellaceae</taxon>
        <taxon>Kribbella</taxon>
    </lineage>
</organism>
<dbReference type="AlphaFoldDB" id="A0A561BPL5"/>
<dbReference type="Proteomes" id="UP000318380">
    <property type="component" value="Unassembled WGS sequence"/>
</dbReference>
<feature type="domain" description="Aminoglycoside phosphotransferase" evidence="2">
    <location>
        <begin position="12"/>
        <end position="202"/>
    </location>
</feature>
<evidence type="ECO:0000256" key="1">
    <source>
        <dbReference type="SAM" id="MobiDB-lite"/>
    </source>
</evidence>
<gene>
    <name evidence="3" type="ORF">FB561_1912</name>
</gene>
<keyword evidence="3" id="KW-0808">Transferase</keyword>
<dbReference type="InterPro" id="IPR002575">
    <property type="entry name" value="Aminoglycoside_PTrfase"/>
</dbReference>
<dbReference type="RefSeq" id="WP_145805109.1">
    <property type="nucleotide sequence ID" value="NZ_VIVK01000001.1"/>
</dbReference>
<dbReference type="GO" id="GO:0016740">
    <property type="term" value="F:transferase activity"/>
    <property type="evidence" value="ECO:0007669"/>
    <property type="project" value="UniProtKB-KW"/>
</dbReference>
<protein>
    <submittedName>
        <fullName evidence="3">Phosphotransferase family enzyme</fullName>
    </submittedName>
</protein>
<evidence type="ECO:0000259" key="2">
    <source>
        <dbReference type="Pfam" id="PF01636"/>
    </source>
</evidence>
<keyword evidence="4" id="KW-1185">Reference proteome</keyword>
<proteinExistence type="predicted"/>
<dbReference type="SUPFAM" id="SSF56112">
    <property type="entry name" value="Protein kinase-like (PK-like)"/>
    <property type="match status" value="1"/>
</dbReference>
<evidence type="ECO:0000313" key="4">
    <source>
        <dbReference type="Proteomes" id="UP000318380"/>
    </source>
</evidence>
<dbReference type="EMBL" id="VIVK01000001">
    <property type="protein sequence ID" value="TWD80818.1"/>
    <property type="molecule type" value="Genomic_DNA"/>
</dbReference>
<feature type="region of interest" description="Disordered" evidence="1">
    <location>
        <begin position="41"/>
        <end position="67"/>
    </location>
</feature>